<dbReference type="KEGG" id="ppse:BN5_3375"/>
<reference evidence="1 2" key="1">
    <citation type="submission" date="2013-11" db="EMBL/GenBank/DDBJ databases">
        <title>Complete genome sequence of the cyanide-degrading bacterium Pseudomonas pseudoalcaligenes CECT 5344.</title>
        <authorList>
            <person name="Wibberg D."/>
            <person name="Puehler A."/>
            <person name="Schlueter A."/>
        </authorList>
    </citation>
    <scope>NUCLEOTIDE SEQUENCE [LARGE SCALE GENOMIC DNA]</scope>
    <source>
        <strain evidence="2">CECT 5344</strain>
    </source>
</reference>
<dbReference type="OrthoDB" id="6064764at2"/>
<evidence type="ECO:0000313" key="1">
    <source>
        <dbReference type="EMBL" id="CDM41928.1"/>
    </source>
</evidence>
<accession>W6R0Z6</accession>
<dbReference type="Proteomes" id="UP000032841">
    <property type="component" value="Chromosome"/>
</dbReference>
<evidence type="ECO:0000313" key="2">
    <source>
        <dbReference type="Proteomes" id="UP000032841"/>
    </source>
</evidence>
<dbReference type="HOGENOM" id="CLU_103377_0_0_6"/>
<name>W6R0Z6_ECTO5</name>
<dbReference type="InterPro" id="IPR016181">
    <property type="entry name" value="Acyl_CoA_acyltransferase"/>
</dbReference>
<dbReference type="AlphaFoldDB" id="W6R0Z6"/>
<protein>
    <recommendedName>
        <fullName evidence="3">N-acetyltransferase domain-containing protein</fullName>
    </recommendedName>
</protein>
<gene>
    <name evidence="1" type="ORF">BN5_3375</name>
</gene>
<dbReference type="SUPFAM" id="SSF55729">
    <property type="entry name" value="Acyl-CoA N-acyltransferases (Nat)"/>
    <property type="match status" value="1"/>
</dbReference>
<dbReference type="Gene3D" id="3.40.630.30">
    <property type="match status" value="1"/>
</dbReference>
<evidence type="ECO:0008006" key="3">
    <source>
        <dbReference type="Google" id="ProtNLM"/>
    </source>
</evidence>
<dbReference type="RefSeq" id="WP_156157188.1">
    <property type="nucleotide sequence ID" value="NZ_HG916826.1"/>
</dbReference>
<dbReference type="EMBL" id="HG916826">
    <property type="protein sequence ID" value="CDM41928.1"/>
    <property type="molecule type" value="Genomic_DNA"/>
</dbReference>
<organism evidence="1 2">
    <name type="scientific">Ectopseudomonas oleovorans (strain CECT 5344)</name>
    <name type="common">Pseudomonas pseudoalcaligenes</name>
    <dbReference type="NCBI Taxonomy" id="1182590"/>
    <lineage>
        <taxon>Bacteria</taxon>
        <taxon>Pseudomonadati</taxon>
        <taxon>Pseudomonadota</taxon>
        <taxon>Gammaproteobacteria</taxon>
        <taxon>Pseudomonadales</taxon>
        <taxon>Pseudomonadaceae</taxon>
        <taxon>Ectopseudomonas</taxon>
    </lineage>
</organism>
<sequence length="224" mass="25611">MDKNKIASLIAAMSPASVMYKGLKKDSLGNEAAFEVRHGWDIQLASQCDSEWTSKNVEILTFLQNNVSEDALEQEFAKLYMEDAHWRWLGKALNYYTDEYNWFFWTCNDIVQGACLIYHPKESVIDGQGIFYIEYVAVAPWNRPNPLAPILFKGIGTELIRIAHKYATETLNLRPGFSLHSLPKAAAYYQKIGMKCFPEQKKDRLDYFEMPRESAESFGGIANA</sequence>
<proteinExistence type="predicted"/>